<dbReference type="EMBL" id="AP025314">
    <property type="protein sequence ID" value="BDD11117.1"/>
    <property type="molecule type" value="Genomic_DNA"/>
</dbReference>
<sequence length="288" mass="31706">MAQGGKAWKIERNDSQKTVKVEMRAGVGNCCILAGNNNDSLYVRSSDAKLLENLEYKETTDDNQRSVWLHLKGRKEATLTNTITDHFFGSNDNNKCNFDLKLPQSFPLDLRFDYAVGTSNINLTELPVQNLKIKTGGANVNISYEENESNRISMDSLTANVDMGSLYIDNLGSLRAGKILAEVCFGTMDIGFPDTLSRPTEVKANIGAGKLIMRLPKDKDIPVKVVLGESSLCDVVLDPDFSKASSGVYTNKAYSENAKNPMIVHVDVGMGSVILRRENTKTPQLLPH</sequence>
<protein>
    <recommendedName>
        <fullName evidence="3">Adhesin domain-containing protein</fullName>
    </recommendedName>
</protein>
<proteinExistence type="predicted"/>
<accession>A0AAU9CVQ5</accession>
<evidence type="ECO:0000313" key="2">
    <source>
        <dbReference type="Proteomes" id="UP001348817"/>
    </source>
</evidence>
<keyword evidence="2" id="KW-1185">Reference proteome</keyword>
<gene>
    <name evidence="1" type="ORF">FUAX_35490</name>
</gene>
<name>A0AAU9CVQ5_9BACT</name>
<evidence type="ECO:0008006" key="3">
    <source>
        <dbReference type="Google" id="ProtNLM"/>
    </source>
</evidence>
<dbReference type="KEGG" id="fax:FUAX_35490"/>
<reference evidence="1 2" key="1">
    <citation type="submission" date="2021-12" db="EMBL/GenBank/DDBJ databases">
        <title>Genome sequencing of bacteria with rrn-lacking chromosome and rrn-plasmid.</title>
        <authorList>
            <person name="Anda M."/>
            <person name="Iwasaki W."/>
        </authorList>
    </citation>
    <scope>NUCLEOTIDE SEQUENCE [LARGE SCALE GENOMIC DNA]</scope>
    <source>
        <strain evidence="1 2">DSM 100852</strain>
    </source>
</reference>
<dbReference type="RefSeq" id="WP_338392632.1">
    <property type="nucleotide sequence ID" value="NZ_AP025314.1"/>
</dbReference>
<evidence type="ECO:0000313" key="1">
    <source>
        <dbReference type="EMBL" id="BDD11117.1"/>
    </source>
</evidence>
<organism evidence="1 2">
    <name type="scientific">Fulvitalea axinellae</name>
    <dbReference type="NCBI Taxonomy" id="1182444"/>
    <lineage>
        <taxon>Bacteria</taxon>
        <taxon>Pseudomonadati</taxon>
        <taxon>Bacteroidota</taxon>
        <taxon>Cytophagia</taxon>
        <taxon>Cytophagales</taxon>
        <taxon>Persicobacteraceae</taxon>
        <taxon>Fulvitalea</taxon>
    </lineage>
</organism>
<dbReference type="AlphaFoldDB" id="A0AAU9CVQ5"/>
<dbReference type="Proteomes" id="UP001348817">
    <property type="component" value="Chromosome"/>
</dbReference>